<protein>
    <submittedName>
        <fullName evidence="5">FadR/GntR family transcriptional regulator</fullName>
    </submittedName>
</protein>
<dbReference type="SUPFAM" id="SSF46785">
    <property type="entry name" value="Winged helix' DNA-binding domain"/>
    <property type="match status" value="1"/>
</dbReference>
<evidence type="ECO:0000313" key="5">
    <source>
        <dbReference type="EMBL" id="GAA2127592.1"/>
    </source>
</evidence>
<keyword evidence="3" id="KW-0804">Transcription</keyword>
<dbReference type="Pfam" id="PF07729">
    <property type="entry name" value="FCD"/>
    <property type="match status" value="1"/>
</dbReference>
<dbReference type="PROSITE" id="PS50949">
    <property type="entry name" value="HTH_GNTR"/>
    <property type="match status" value="1"/>
</dbReference>
<dbReference type="InterPro" id="IPR036388">
    <property type="entry name" value="WH-like_DNA-bd_sf"/>
</dbReference>
<dbReference type="SUPFAM" id="SSF48008">
    <property type="entry name" value="GntR ligand-binding domain-like"/>
    <property type="match status" value="1"/>
</dbReference>
<dbReference type="Gene3D" id="1.10.10.10">
    <property type="entry name" value="Winged helix-like DNA-binding domain superfamily/Winged helix DNA-binding domain"/>
    <property type="match status" value="1"/>
</dbReference>
<feature type="domain" description="HTH gntR-type" evidence="4">
    <location>
        <begin position="9"/>
        <end position="77"/>
    </location>
</feature>
<proteinExistence type="predicted"/>
<dbReference type="InterPro" id="IPR036390">
    <property type="entry name" value="WH_DNA-bd_sf"/>
</dbReference>
<evidence type="ECO:0000256" key="2">
    <source>
        <dbReference type="ARBA" id="ARBA00023125"/>
    </source>
</evidence>
<dbReference type="EMBL" id="BAAAQB010000008">
    <property type="protein sequence ID" value="GAA2127592.1"/>
    <property type="molecule type" value="Genomic_DNA"/>
</dbReference>
<dbReference type="PANTHER" id="PTHR43537:SF47">
    <property type="entry name" value="REGULATORY PROTEIN GNTR HTH"/>
    <property type="match status" value="1"/>
</dbReference>
<sequence length="226" mass="25039">MTLTSSHRPPLAEEITAKLRALIHSGEWPLQQRIPAEPELMAAFGVSRGTLREAIKALAHSGMLEVRRGDGTYVRATSEIAGATQRMYADHSQGHILEVRVGLDTQAARLAARHATADDVAALRAFLDKRRAAWLAKDYPAWARADWDFHVRVAQASANPLLHELYVSFGVVFHNDLLRQQRRVGFNGLPHEGHDELVDAIAARDEAAAVESVTRNLNSCAEWLQE</sequence>
<dbReference type="RefSeq" id="WP_344361902.1">
    <property type="nucleotide sequence ID" value="NZ_BAAAQB010000008.1"/>
</dbReference>
<dbReference type="Gene3D" id="1.20.120.530">
    <property type="entry name" value="GntR ligand-binding domain-like"/>
    <property type="match status" value="1"/>
</dbReference>
<evidence type="ECO:0000313" key="6">
    <source>
        <dbReference type="Proteomes" id="UP001500102"/>
    </source>
</evidence>
<dbReference type="InterPro" id="IPR008920">
    <property type="entry name" value="TF_FadR/GntR_C"/>
</dbReference>
<dbReference type="CDD" id="cd07377">
    <property type="entry name" value="WHTH_GntR"/>
    <property type="match status" value="1"/>
</dbReference>
<evidence type="ECO:0000256" key="1">
    <source>
        <dbReference type="ARBA" id="ARBA00023015"/>
    </source>
</evidence>
<evidence type="ECO:0000256" key="3">
    <source>
        <dbReference type="ARBA" id="ARBA00023163"/>
    </source>
</evidence>
<gene>
    <name evidence="5" type="ORF">GCM10009825_05840</name>
</gene>
<dbReference type="SMART" id="SM00895">
    <property type="entry name" value="FCD"/>
    <property type="match status" value="1"/>
</dbReference>
<dbReference type="Pfam" id="PF00392">
    <property type="entry name" value="GntR"/>
    <property type="match status" value="1"/>
</dbReference>
<comment type="caution">
    <text evidence="5">The sequence shown here is derived from an EMBL/GenBank/DDBJ whole genome shotgun (WGS) entry which is preliminary data.</text>
</comment>
<organism evidence="5 6">
    <name type="scientific">Arthrobacter humicola</name>
    <dbReference type="NCBI Taxonomy" id="409291"/>
    <lineage>
        <taxon>Bacteria</taxon>
        <taxon>Bacillati</taxon>
        <taxon>Actinomycetota</taxon>
        <taxon>Actinomycetes</taxon>
        <taxon>Micrococcales</taxon>
        <taxon>Micrococcaceae</taxon>
        <taxon>Arthrobacter</taxon>
    </lineage>
</organism>
<dbReference type="PRINTS" id="PR00035">
    <property type="entry name" value="HTHGNTR"/>
</dbReference>
<dbReference type="PANTHER" id="PTHR43537">
    <property type="entry name" value="TRANSCRIPTIONAL REGULATOR, GNTR FAMILY"/>
    <property type="match status" value="1"/>
</dbReference>
<reference evidence="5 6" key="1">
    <citation type="journal article" date="2019" name="Int. J. Syst. Evol. Microbiol.">
        <title>The Global Catalogue of Microorganisms (GCM) 10K type strain sequencing project: providing services to taxonomists for standard genome sequencing and annotation.</title>
        <authorList>
            <consortium name="The Broad Institute Genomics Platform"/>
            <consortium name="The Broad Institute Genome Sequencing Center for Infectious Disease"/>
            <person name="Wu L."/>
            <person name="Ma J."/>
        </authorList>
    </citation>
    <scope>NUCLEOTIDE SEQUENCE [LARGE SCALE GENOMIC DNA]</scope>
    <source>
        <strain evidence="5 6">JCM 15921</strain>
    </source>
</reference>
<dbReference type="Proteomes" id="UP001500102">
    <property type="component" value="Unassembled WGS sequence"/>
</dbReference>
<dbReference type="InterPro" id="IPR000524">
    <property type="entry name" value="Tscrpt_reg_HTH_GntR"/>
</dbReference>
<keyword evidence="6" id="KW-1185">Reference proteome</keyword>
<accession>A0ABN2YIR2</accession>
<keyword evidence="2" id="KW-0238">DNA-binding</keyword>
<name>A0ABN2YIR2_9MICC</name>
<dbReference type="InterPro" id="IPR011711">
    <property type="entry name" value="GntR_C"/>
</dbReference>
<dbReference type="SMART" id="SM00345">
    <property type="entry name" value="HTH_GNTR"/>
    <property type="match status" value="1"/>
</dbReference>
<evidence type="ECO:0000259" key="4">
    <source>
        <dbReference type="PROSITE" id="PS50949"/>
    </source>
</evidence>
<keyword evidence="1" id="KW-0805">Transcription regulation</keyword>